<evidence type="ECO:0000313" key="3">
    <source>
        <dbReference type="Proteomes" id="UP000193711"/>
    </source>
</evidence>
<feature type="domain" description="VOC" evidence="1">
    <location>
        <begin position="4"/>
        <end position="125"/>
    </location>
</feature>
<dbReference type="InterPro" id="IPR037523">
    <property type="entry name" value="VOC_core"/>
</dbReference>
<keyword evidence="3" id="KW-1185">Reference proteome</keyword>
<dbReference type="InterPro" id="IPR029068">
    <property type="entry name" value="Glyas_Bleomycin-R_OHBP_Dase"/>
</dbReference>
<dbReference type="EMBL" id="FXBM01000002">
    <property type="protein sequence ID" value="SMH43120.1"/>
    <property type="molecule type" value="Genomic_DNA"/>
</dbReference>
<dbReference type="Proteomes" id="UP000193711">
    <property type="component" value="Unassembled WGS sequence"/>
</dbReference>
<protein>
    <recommendedName>
        <fullName evidence="1">VOC domain-containing protein</fullName>
    </recommendedName>
</protein>
<evidence type="ECO:0000313" key="2">
    <source>
        <dbReference type="EMBL" id="SMH43120.1"/>
    </source>
</evidence>
<proteinExistence type="predicted"/>
<reference evidence="3" key="1">
    <citation type="submission" date="2017-04" db="EMBL/GenBank/DDBJ databases">
        <authorList>
            <person name="Varghese N."/>
            <person name="Submissions S."/>
        </authorList>
    </citation>
    <scope>NUCLEOTIDE SEQUENCE [LARGE SCALE GENOMIC DNA]</scope>
    <source>
        <strain evidence="3">VKM Ac-2121</strain>
    </source>
</reference>
<organism evidence="2 3">
    <name type="scientific">Rathayibacter oskolensis</name>
    <dbReference type="NCBI Taxonomy" id="1891671"/>
    <lineage>
        <taxon>Bacteria</taxon>
        <taxon>Bacillati</taxon>
        <taxon>Actinomycetota</taxon>
        <taxon>Actinomycetes</taxon>
        <taxon>Micrococcales</taxon>
        <taxon>Microbacteriaceae</taxon>
        <taxon>Rathayibacter</taxon>
    </lineage>
</organism>
<accession>A0A1X7NZV1</accession>
<dbReference type="SUPFAM" id="SSF54593">
    <property type="entry name" value="Glyoxalase/Bleomycin resistance protein/Dihydroxybiphenyl dioxygenase"/>
    <property type="match status" value="1"/>
</dbReference>
<dbReference type="Pfam" id="PF18029">
    <property type="entry name" value="Glyoxalase_6"/>
    <property type="match status" value="1"/>
</dbReference>
<dbReference type="RefSeq" id="WP_085476612.1">
    <property type="nucleotide sequence ID" value="NZ_FXBM01000002.1"/>
</dbReference>
<dbReference type="STRING" id="1891671.SAMN06295885_2164"/>
<dbReference type="InterPro" id="IPR041581">
    <property type="entry name" value="Glyoxalase_6"/>
</dbReference>
<sequence length="126" mass="12621">MPDPVVHVEITGARPDLLRAFYAALFGWAAPPGDPVAAAVSDPDAYAFTPPGPASGAVPVGIGGGEGFASRVVFYVGVEDVAARLARAVELGATVVVEPSVRPDGAVTIAQFADPQGNIVGLAGRA</sequence>
<name>A0A1X7NZV1_9MICO</name>
<dbReference type="Gene3D" id="3.10.180.10">
    <property type="entry name" value="2,3-Dihydroxybiphenyl 1,2-Dioxygenase, domain 1"/>
    <property type="match status" value="1"/>
</dbReference>
<evidence type="ECO:0000259" key="1">
    <source>
        <dbReference type="PROSITE" id="PS51819"/>
    </source>
</evidence>
<dbReference type="PROSITE" id="PS51819">
    <property type="entry name" value="VOC"/>
    <property type="match status" value="1"/>
</dbReference>
<dbReference type="OrthoDB" id="9793039at2"/>
<dbReference type="AlphaFoldDB" id="A0A1X7NZV1"/>
<gene>
    <name evidence="2" type="ORF">SAMN06295885_2164</name>
</gene>